<organism evidence="2 3">
    <name type="scientific">Spirosoma agri</name>
    <dbReference type="NCBI Taxonomy" id="1987381"/>
    <lineage>
        <taxon>Bacteria</taxon>
        <taxon>Pseudomonadati</taxon>
        <taxon>Bacteroidota</taxon>
        <taxon>Cytophagia</taxon>
        <taxon>Cytophagales</taxon>
        <taxon>Cytophagaceae</taxon>
        <taxon>Spirosoma</taxon>
    </lineage>
</organism>
<evidence type="ECO:0000256" key="1">
    <source>
        <dbReference type="SAM" id="Coils"/>
    </source>
</evidence>
<keyword evidence="1" id="KW-0175">Coiled coil</keyword>
<protein>
    <submittedName>
        <fullName evidence="2">Uncharacterized protein</fullName>
    </submittedName>
</protein>
<accession>A0A6M0IFZ0</accession>
<evidence type="ECO:0000313" key="2">
    <source>
        <dbReference type="EMBL" id="NEU67084.1"/>
    </source>
</evidence>
<dbReference type="RefSeq" id="WP_164036649.1">
    <property type="nucleotide sequence ID" value="NZ_JAAGNZ010000001.1"/>
</dbReference>
<dbReference type="EMBL" id="JAAGNZ010000001">
    <property type="protein sequence ID" value="NEU67084.1"/>
    <property type="molecule type" value="Genomic_DNA"/>
</dbReference>
<keyword evidence="3" id="KW-1185">Reference proteome</keyword>
<feature type="coiled-coil region" evidence="1">
    <location>
        <begin position="17"/>
        <end position="44"/>
    </location>
</feature>
<sequence>MNLQTQISQQQSTVRSLEKLLGAKRCTQEELDQARRRLADLQEQVNFTPIIKPQVRPGLAQPVVRPVGEPVPTGRRIEGDEYNSLQADLSKEADFLNKKMAGLSNGLHLVPPSAPCPELVKPILELKAQIEAIWDKKRYLERNRCLPEEPTPGDDQAPALTPILTDATQFELVCEKRKLIDRRSKLRKKLENPKASEKKRFEWDMELVKTNLAIQDIDVKLG</sequence>
<evidence type="ECO:0000313" key="3">
    <source>
        <dbReference type="Proteomes" id="UP000477386"/>
    </source>
</evidence>
<comment type="caution">
    <text evidence="2">The sequence shown here is derived from an EMBL/GenBank/DDBJ whole genome shotgun (WGS) entry which is preliminary data.</text>
</comment>
<dbReference type="Proteomes" id="UP000477386">
    <property type="component" value="Unassembled WGS sequence"/>
</dbReference>
<dbReference type="AlphaFoldDB" id="A0A6M0IFZ0"/>
<name>A0A6M0IFZ0_9BACT</name>
<reference evidence="2 3" key="1">
    <citation type="submission" date="2020-02" db="EMBL/GenBank/DDBJ databases">
        <title>Draft genome sequence of two Spirosoma agri KCTC 52727 and Spirosoma terrae KCTC 52035.</title>
        <authorList>
            <person name="Rojas J."/>
            <person name="Ambika Manirajan B."/>
            <person name="Ratering S."/>
            <person name="Suarez C."/>
            <person name="Schnell S."/>
        </authorList>
    </citation>
    <scope>NUCLEOTIDE SEQUENCE [LARGE SCALE GENOMIC DNA]</scope>
    <source>
        <strain evidence="2 3">KCTC 52727</strain>
    </source>
</reference>
<proteinExistence type="predicted"/>
<gene>
    <name evidence="2" type="ORF">GK091_09360</name>
</gene>